<dbReference type="EMBL" id="SDMP01000004">
    <property type="protein sequence ID" value="RYR60046.1"/>
    <property type="molecule type" value="Genomic_DNA"/>
</dbReference>
<reference evidence="1 2" key="1">
    <citation type="submission" date="2019-01" db="EMBL/GenBank/DDBJ databases">
        <title>Sequencing of cultivated peanut Arachis hypogaea provides insights into genome evolution and oil improvement.</title>
        <authorList>
            <person name="Chen X."/>
        </authorList>
    </citation>
    <scope>NUCLEOTIDE SEQUENCE [LARGE SCALE GENOMIC DNA]</scope>
    <source>
        <strain evidence="2">cv. Fuhuasheng</strain>
        <tissue evidence="1">Leaves</tissue>
    </source>
</reference>
<organism evidence="1 2">
    <name type="scientific">Arachis hypogaea</name>
    <name type="common">Peanut</name>
    <dbReference type="NCBI Taxonomy" id="3818"/>
    <lineage>
        <taxon>Eukaryota</taxon>
        <taxon>Viridiplantae</taxon>
        <taxon>Streptophyta</taxon>
        <taxon>Embryophyta</taxon>
        <taxon>Tracheophyta</taxon>
        <taxon>Spermatophyta</taxon>
        <taxon>Magnoliopsida</taxon>
        <taxon>eudicotyledons</taxon>
        <taxon>Gunneridae</taxon>
        <taxon>Pentapetalae</taxon>
        <taxon>rosids</taxon>
        <taxon>fabids</taxon>
        <taxon>Fabales</taxon>
        <taxon>Fabaceae</taxon>
        <taxon>Papilionoideae</taxon>
        <taxon>50 kb inversion clade</taxon>
        <taxon>dalbergioids sensu lato</taxon>
        <taxon>Dalbergieae</taxon>
        <taxon>Pterocarpus clade</taxon>
        <taxon>Arachis</taxon>
    </lineage>
</organism>
<dbReference type="Proteomes" id="UP000289738">
    <property type="component" value="Chromosome A04"/>
</dbReference>
<gene>
    <name evidence="1" type="ORF">Ahy_A04g017140</name>
</gene>
<protein>
    <submittedName>
        <fullName evidence="1">Uncharacterized protein</fullName>
    </submittedName>
</protein>
<comment type="caution">
    <text evidence="1">The sequence shown here is derived from an EMBL/GenBank/DDBJ whole genome shotgun (WGS) entry which is preliminary data.</text>
</comment>
<accession>A0A445DA73</accession>
<evidence type="ECO:0000313" key="1">
    <source>
        <dbReference type="EMBL" id="RYR60046.1"/>
    </source>
</evidence>
<dbReference type="PANTHER" id="PTHR33702:SF16">
    <property type="match status" value="1"/>
</dbReference>
<name>A0A445DA73_ARAHY</name>
<proteinExistence type="predicted"/>
<sequence>MENESLLSKPTYGGIKRYMRRRRYHRLDENGGTKTAKTVWLTGPPRPRRRWRIKAIRRLTWVAIRSPLKMWTKIKNAYMNFMLSSMNIDNPFGEKRIPKTHALPKGYSREEFEARLIFEISKALVASNELYTNIIFISMKDSSCRQSFRWNRFIFLFQIAFISRFMLKSHCSTKGNLWLMMKDLIVASGV</sequence>
<keyword evidence="2" id="KW-1185">Reference proteome</keyword>
<dbReference type="PANTHER" id="PTHR33702">
    <property type="entry name" value="BNAA09G40010D PROTEIN"/>
    <property type="match status" value="1"/>
</dbReference>
<dbReference type="AlphaFoldDB" id="A0A445DA73"/>
<evidence type="ECO:0000313" key="2">
    <source>
        <dbReference type="Proteomes" id="UP000289738"/>
    </source>
</evidence>